<reference evidence="2" key="1">
    <citation type="submission" date="2021-07" db="EMBL/GenBank/DDBJ databases">
        <authorList>
            <person name="Branca A.L. A."/>
        </authorList>
    </citation>
    <scope>NUCLEOTIDE SEQUENCE</scope>
</reference>
<organism evidence="2 3">
    <name type="scientific">Penicillium salamii</name>
    <dbReference type="NCBI Taxonomy" id="1612424"/>
    <lineage>
        <taxon>Eukaryota</taxon>
        <taxon>Fungi</taxon>
        <taxon>Dikarya</taxon>
        <taxon>Ascomycota</taxon>
        <taxon>Pezizomycotina</taxon>
        <taxon>Eurotiomycetes</taxon>
        <taxon>Eurotiomycetidae</taxon>
        <taxon>Eurotiales</taxon>
        <taxon>Aspergillaceae</taxon>
        <taxon>Penicillium</taxon>
    </lineage>
</organism>
<dbReference type="Proteomes" id="UP001152592">
    <property type="component" value="Unassembled WGS sequence"/>
</dbReference>
<protein>
    <recommendedName>
        <fullName evidence="4">HNH nuclease domain-containing protein</fullName>
    </recommendedName>
</protein>
<feature type="region of interest" description="Disordered" evidence="1">
    <location>
        <begin position="121"/>
        <end position="143"/>
    </location>
</feature>
<gene>
    <name evidence="2" type="ORF">PSALAMII_LOCUS10583</name>
</gene>
<dbReference type="OrthoDB" id="10257314at2759"/>
<dbReference type="AlphaFoldDB" id="A0A9W4K3N1"/>
<accession>A0A9W4K3N1</accession>
<proteinExistence type="predicted"/>
<sequence length="143" mass="16392">MIALNTHAHTYWDCARIAFKPISVNPERTEMLLSFHWLPFPDDIGTVSTNQPSIITTNPYQGGFLSEPSEHRHCLFHTVDREVLRSGYMFTVKPTDPTELPLPSLELLQLRWHLSRIAAMQGRDEDEDDDGDDHTDDDSDDDL</sequence>
<feature type="compositionally biased region" description="Acidic residues" evidence="1">
    <location>
        <begin position="124"/>
        <end position="143"/>
    </location>
</feature>
<evidence type="ECO:0000256" key="1">
    <source>
        <dbReference type="SAM" id="MobiDB-lite"/>
    </source>
</evidence>
<evidence type="ECO:0000313" key="2">
    <source>
        <dbReference type="EMBL" id="CAG8428281.1"/>
    </source>
</evidence>
<evidence type="ECO:0008006" key="4">
    <source>
        <dbReference type="Google" id="ProtNLM"/>
    </source>
</evidence>
<comment type="caution">
    <text evidence="2">The sequence shown here is derived from an EMBL/GenBank/DDBJ whole genome shotgun (WGS) entry which is preliminary data.</text>
</comment>
<name>A0A9W4K3N1_9EURO</name>
<evidence type="ECO:0000313" key="3">
    <source>
        <dbReference type="Proteomes" id="UP001152592"/>
    </source>
</evidence>
<dbReference type="EMBL" id="CAJVPD010000298">
    <property type="protein sequence ID" value="CAG8428281.1"/>
    <property type="molecule type" value="Genomic_DNA"/>
</dbReference>